<dbReference type="PANTHER" id="PTHR20854:SF4">
    <property type="entry name" value="INOSITOL-1-MONOPHOSPHATASE-RELATED"/>
    <property type="match status" value="1"/>
</dbReference>
<dbReference type="InterPro" id="IPR033942">
    <property type="entry name" value="IMPase"/>
</dbReference>
<keyword evidence="4 8" id="KW-0479">Metal-binding</keyword>
<sequence length="272" mass="29319">MDPMLTIAIRAARAAGDIIVRAMDRVDLLNITPKGRNDFVSDVDRQAEREIINTLQRAYPGHGFMGEEGGVQGPAHADHVWVIDPLDGTTNFLHGFPQFAVSIGLFHKGRIDKGVVYDPVKQELFTAARGAGATLNSRRIRVTKQVGMVGALLGTGIPFKDQSYLDAYLGMLKDLLKDAAGIRRAGSAALDLAYVAAGRLDGFWEIGLKPWDMAAGILLIQEAGGIVTDLEGGDKHFETGGVLAATPKLHPIMRGLIAPHLTDSLRHRPAQD</sequence>
<dbReference type="AlphaFoldDB" id="A0A1Y6CS65"/>
<dbReference type="FunFam" id="3.30.540.10:FF:000003">
    <property type="entry name" value="Inositol-1-monophosphatase"/>
    <property type="match status" value="1"/>
</dbReference>
<name>A0A1Y6CS65_9GAMM</name>
<evidence type="ECO:0000256" key="4">
    <source>
        <dbReference type="ARBA" id="ARBA00022723"/>
    </source>
</evidence>
<feature type="binding site" evidence="8">
    <location>
        <position position="84"/>
    </location>
    <ligand>
        <name>Mg(2+)</name>
        <dbReference type="ChEBI" id="CHEBI:18420"/>
        <label>1</label>
        <note>catalytic</note>
    </ligand>
</feature>
<dbReference type="InterPro" id="IPR022337">
    <property type="entry name" value="Inositol_monophosphatase_SuhB"/>
</dbReference>
<evidence type="ECO:0000256" key="5">
    <source>
        <dbReference type="ARBA" id="ARBA00022801"/>
    </source>
</evidence>
<dbReference type="GO" id="GO:0031564">
    <property type="term" value="P:transcription antitermination"/>
    <property type="evidence" value="ECO:0007669"/>
    <property type="project" value="UniProtKB-KW"/>
</dbReference>
<evidence type="ECO:0000313" key="10">
    <source>
        <dbReference type="EMBL" id="SMF93468.1"/>
    </source>
</evidence>
<evidence type="ECO:0000256" key="2">
    <source>
        <dbReference type="ARBA" id="ARBA00001946"/>
    </source>
</evidence>
<dbReference type="GO" id="GO:0046872">
    <property type="term" value="F:metal ion binding"/>
    <property type="evidence" value="ECO:0007669"/>
    <property type="project" value="UniProtKB-KW"/>
</dbReference>
<proteinExistence type="inferred from homology"/>
<dbReference type="SUPFAM" id="SSF56655">
    <property type="entry name" value="Carbohydrate phosphatase"/>
    <property type="match status" value="1"/>
</dbReference>
<dbReference type="PROSITE" id="PS00630">
    <property type="entry name" value="IMP_2"/>
    <property type="match status" value="1"/>
</dbReference>
<dbReference type="InterPro" id="IPR020583">
    <property type="entry name" value="Inositol_monoP_metal-BS"/>
</dbReference>
<comment type="catalytic activity">
    <reaction evidence="1 9">
        <text>a myo-inositol phosphate + H2O = myo-inositol + phosphate</text>
        <dbReference type="Rhea" id="RHEA:24056"/>
        <dbReference type="ChEBI" id="CHEBI:15377"/>
        <dbReference type="ChEBI" id="CHEBI:17268"/>
        <dbReference type="ChEBI" id="CHEBI:43474"/>
        <dbReference type="ChEBI" id="CHEBI:84139"/>
        <dbReference type="EC" id="3.1.3.25"/>
    </reaction>
</comment>
<organism evidence="10 11">
    <name type="scientific">Methylomagnum ishizawai</name>
    <dbReference type="NCBI Taxonomy" id="1760988"/>
    <lineage>
        <taxon>Bacteria</taxon>
        <taxon>Pseudomonadati</taxon>
        <taxon>Pseudomonadota</taxon>
        <taxon>Gammaproteobacteria</taxon>
        <taxon>Methylococcales</taxon>
        <taxon>Methylococcaceae</taxon>
        <taxon>Methylomagnum</taxon>
    </lineage>
</organism>
<accession>A0A1Y6CS65</accession>
<dbReference type="STRING" id="1760988.SAMN02949497_0750"/>
<dbReference type="InterPro" id="IPR000760">
    <property type="entry name" value="Inositol_monophosphatase-like"/>
</dbReference>
<evidence type="ECO:0000313" key="11">
    <source>
        <dbReference type="Proteomes" id="UP000192923"/>
    </source>
</evidence>
<dbReference type="GO" id="GO:0006020">
    <property type="term" value="P:inositol metabolic process"/>
    <property type="evidence" value="ECO:0007669"/>
    <property type="project" value="TreeGrafter"/>
</dbReference>
<dbReference type="GO" id="GO:0046854">
    <property type="term" value="P:phosphatidylinositol phosphate biosynthetic process"/>
    <property type="evidence" value="ECO:0007669"/>
    <property type="project" value="InterPro"/>
</dbReference>
<keyword evidence="7 8" id="KW-0460">Magnesium</keyword>
<dbReference type="PRINTS" id="PR00377">
    <property type="entry name" value="IMPHPHTASES"/>
</dbReference>
<dbReference type="Proteomes" id="UP000192923">
    <property type="component" value="Unassembled WGS sequence"/>
</dbReference>
<dbReference type="RefSeq" id="WP_085210071.1">
    <property type="nucleotide sequence ID" value="NZ_FXAM01000001.1"/>
</dbReference>
<dbReference type="PANTHER" id="PTHR20854">
    <property type="entry name" value="INOSITOL MONOPHOSPHATASE"/>
    <property type="match status" value="1"/>
</dbReference>
<evidence type="ECO:0000256" key="8">
    <source>
        <dbReference type="PIRSR" id="PIRSR600760-2"/>
    </source>
</evidence>
<dbReference type="GO" id="GO:0008934">
    <property type="term" value="F:inositol monophosphate 1-phosphatase activity"/>
    <property type="evidence" value="ECO:0007669"/>
    <property type="project" value="InterPro"/>
</dbReference>
<dbReference type="Gene3D" id="3.40.190.80">
    <property type="match status" value="1"/>
</dbReference>
<feature type="binding site" evidence="8">
    <location>
        <position position="67"/>
    </location>
    <ligand>
        <name>Mg(2+)</name>
        <dbReference type="ChEBI" id="CHEBI:18420"/>
        <label>1</label>
        <note>catalytic</note>
    </ligand>
</feature>
<gene>
    <name evidence="10" type="ORF">SAMN02949497_0750</name>
</gene>
<comment type="similarity">
    <text evidence="3 9">Belongs to the inositol monophosphatase superfamily.</text>
</comment>
<feature type="binding site" evidence="8">
    <location>
        <position position="86"/>
    </location>
    <ligand>
        <name>Mg(2+)</name>
        <dbReference type="ChEBI" id="CHEBI:18420"/>
        <label>1</label>
        <note>catalytic</note>
    </ligand>
</feature>
<feature type="binding site" evidence="8">
    <location>
        <position position="87"/>
    </location>
    <ligand>
        <name>Mg(2+)</name>
        <dbReference type="ChEBI" id="CHEBI:18420"/>
        <label>1</label>
        <note>catalytic</note>
    </ligand>
</feature>
<dbReference type="InterPro" id="IPR020550">
    <property type="entry name" value="Inositol_monophosphatase_CS"/>
</dbReference>
<dbReference type="FunFam" id="3.40.190.80:FF:000020">
    <property type="entry name" value="Fructose-1,6-bisphosphatase/inositol-1-monophosphatase"/>
    <property type="match status" value="1"/>
</dbReference>
<evidence type="ECO:0000256" key="7">
    <source>
        <dbReference type="ARBA" id="ARBA00022842"/>
    </source>
</evidence>
<keyword evidence="6" id="KW-0804">Transcription</keyword>
<evidence type="ECO:0000256" key="9">
    <source>
        <dbReference type="RuleBase" id="RU364068"/>
    </source>
</evidence>
<dbReference type="PRINTS" id="PR01959">
    <property type="entry name" value="SBIMPHPHTASE"/>
</dbReference>
<feature type="binding site" evidence="8">
    <location>
        <position position="212"/>
    </location>
    <ligand>
        <name>Mg(2+)</name>
        <dbReference type="ChEBI" id="CHEBI:18420"/>
        <label>1</label>
        <note>catalytic</note>
    </ligand>
</feature>
<dbReference type="OrthoDB" id="9785695at2"/>
<dbReference type="PROSITE" id="PS00629">
    <property type="entry name" value="IMP_1"/>
    <property type="match status" value="1"/>
</dbReference>
<dbReference type="EMBL" id="FXAM01000001">
    <property type="protein sequence ID" value="SMF93468.1"/>
    <property type="molecule type" value="Genomic_DNA"/>
</dbReference>
<evidence type="ECO:0000256" key="6">
    <source>
        <dbReference type="ARBA" id="ARBA00022814"/>
    </source>
</evidence>
<dbReference type="GO" id="GO:0007165">
    <property type="term" value="P:signal transduction"/>
    <property type="evidence" value="ECO:0007669"/>
    <property type="project" value="TreeGrafter"/>
</dbReference>
<dbReference type="CDD" id="cd01639">
    <property type="entry name" value="IMPase"/>
    <property type="match status" value="1"/>
</dbReference>
<dbReference type="Gene3D" id="3.30.540.10">
    <property type="entry name" value="Fructose-1,6-Bisphosphatase, subunit A, domain 1"/>
    <property type="match status" value="1"/>
</dbReference>
<evidence type="ECO:0000256" key="1">
    <source>
        <dbReference type="ARBA" id="ARBA00001033"/>
    </source>
</evidence>
<reference evidence="10 11" key="1">
    <citation type="submission" date="2016-12" db="EMBL/GenBank/DDBJ databases">
        <authorList>
            <person name="Song W.-J."/>
            <person name="Kurnit D.M."/>
        </authorList>
    </citation>
    <scope>NUCLEOTIDE SEQUENCE [LARGE SCALE GENOMIC DNA]</scope>
    <source>
        <strain evidence="10 11">175</strain>
    </source>
</reference>
<protein>
    <recommendedName>
        <fullName evidence="9">Inositol-1-monophosphatase</fullName>
        <ecNumber evidence="9">3.1.3.25</ecNumber>
    </recommendedName>
</protein>
<keyword evidence="6" id="KW-0805">Transcription regulation</keyword>
<evidence type="ECO:0000256" key="3">
    <source>
        <dbReference type="ARBA" id="ARBA00009759"/>
    </source>
</evidence>
<dbReference type="EC" id="3.1.3.25" evidence="9"/>
<dbReference type="Pfam" id="PF00459">
    <property type="entry name" value="Inositol_P"/>
    <property type="match status" value="1"/>
</dbReference>
<keyword evidence="6" id="KW-0889">Transcription antitermination</keyword>
<comment type="cofactor">
    <cofactor evidence="2 8 9">
        <name>Mg(2+)</name>
        <dbReference type="ChEBI" id="CHEBI:18420"/>
    </cofactor>
</comment>
<keyword evidence="11" id="KW-1185">Reference proteome</keyword>
<keyword evidence="5 9" id="KW-0378">Hydrolase</keyword>